<sequence length="91" mass="11378">MECLKKTFLSIEKFINNFNRKKKKYTPYFKLLKSKKKSNLQSYKKSIYSIVNNQKLCYILHTIGIYNFVYENYKYFKKKKLFHFWINFLYL</sequence>
<proteinExistence type="predicted"/>
<keyword evidence="1" id="KW-0542">Nucleomorph</keyword>
<organism evidence="1 2">
    <name type="scientific">Cryptomonas paramaecium</name>
    <dbReference type="NCBI Taxonomy" id="2898"/>
    <lineage>
        <taxon>Eukaryota</taxon>
        <taxon>Cryptophyceae</taxon>
        <taxon>Cryptomonadales</taxon>
        <taxon>Cryptomonadaceae</taxon>
        <taxon>Cryptomonas</taxon>
    </lineage>
</organism>
<evidence type="ECO:0000313" key="1">
    <source>
        <dbReference type="EMBL" id="AEA38826.1"/>
    </source>
</evidence>
<dbReference type="RefSeq" id="XP_003239724.1">
    <property type="nucleotide sequence ID" value="XM_003239676.1"/>
</dbReference>
<dbReference type="Proteomes" id="UP000243423">
    <property type="component" value="Nucleomorph 1"/>
</dbReference>
<geneLocation type="nucleomorph" evidence="1"/>
<name>F2HHN0_9CRYP</name>
<dbReference type="GeneID" id="10446958"/>
<evidence type="ECO:0000313" key="2">
    <source>
        <dbReference type="Proteomes" id="UP000243423"/>
    </source>
</evidence>
<reference evidence="1 2" key="1">
    <citation type="journal article" date="2011" name="Genome Biol. Evol.">
        <title>Complete nucleomorph genome sequence of the nonphotosynthetic alga Cryptomonas paramecium reveals a core nucleomorph gene set.</title>
        <authorList>
            <person name="Tanifuji G."/>
            <person name="Onodera N.T."/>
            <person name="Wheeler T.J."/>
            <person name="Dlutek M."/>
            <person name="Donaher N."/>
            <person name="Archibald J.M."/>
        </authorList>
    </citation>
    <scope>NUCLEOTIDE SEQUENCE [LARGE SCALE GENOMIC DNA]</scope>
    <source>
        <strain evidence="1 2">CCAP977/2A</strain>
    </source>
</reference>
<protein>
    <submittedName>
        <fullName evidence="1">Uncharacterized protein</fullName>
    </submittedName>
</protein>
<dbReference type="AlphaFoldDB" id="F2HHN0"/>
<dbReference type="EMBL" id="CP002172">
    <property type="protein sequence ID" value="AEA38826.1"/>
    <property type="molecule type" value="Genomic_DNA"/>
</dbReference>
<accession>F2HHN0</accession>
<gene>
    <name evidence="1" type="ORF">CPARA_1gp168</name>
</gene>